<dbReference type="Pfam" id="PF02653">
    <property type="entry name" value="BPD_transp_2"/>
    <property type="match status" value="2"/>
</dbReference>
<feature type="transmembrane region" description="Helical" evidence="6">
    <location>
        <begin position="527"/>
        <end position="548"/>
    </location>
</feature>
<evidence type="ECO:0000256" key="3">
    <source>
        <dbReference type="ARBA" id="ARBA00022692"/>
    </source>
</evidence>
<dbReference type="PANTHER" id="PTHR30482:SF20">
    <property type="entry name" value="HIGH-AFFINITY BRANCHED-CHAIN AMINO ACID TRANSPORT SYSTEM PERMEASE PROTEIN LIVM"/>
    <property type="match status" value="1"/>
</dbReference>
<evidence type="ECO:0000256" key="2">
    <source>
        <dbReference type="ARBA" id="ARBA00022475"/>
    </source>
</evidence>
<feature type="transmembrane region" description="Helical" evidence="6">
    <location>
        <begin position="430"/>
        <end position="449"/>
    </location>
</feature>
<feature type="transmembrane region" description="Helical" evidence="6">
    <location>
        <begin position="12"/>
        <end position="30"/>
    </location>
</feature>
<feature type="transmembrane region" description="Helical" evidence="6">
    <location>
        <begin position="266"/>
        <end position="284"/>
    </location>
</feature>
<feature type="transmembrane region" description="Helical" evidence="6">
    <location>
        <begin position="323"/>
        <end position="342"/>
    </location>
</feature>
<keyword evidence="3 6" id="KW-0812">Transmembrane</keyword>
<evidence type="ECO:0000256" key="5">
    <source>
        <dbReference type="ARBA" id="ARBA00023136"/>
    </source>
</evidence>
<dbReference type="Proteomes" id="UP001165561">
    <property type="component" value="Unassembled WGS sequence"/>
</dbReference>
<dbReference type="CDD" id="cd06581">
    <property type="entry name" value="TM_PBP1_LivM_like"/>
    <property type="match status" value="1"/>
</dbReference>
<evidence type="ECO:0008006" key="9">
    <source>
        <dbReference type="Google" id="ProtNLM"/>
    </source>
</evidence>
<evidence type="ECO:0000313" key="8">
    <source>
        <dbReference type="Proteomes" id="UP001165561"/>
    </source>
</evidence>
<evidence type="ECO:0000313" key="7">
    <source>
        <dbReference type="EMBL" id="MDD9206249.1"/>
    </source>
</evidence>
<sequence length="644" mass="66005">MQELLGQLVNGVAIGNVYALIALGFTLVFGVTRITNFAQGSMVMLGAYFAWSAHVQWGLPLLAAALVAILVATAVGMLLELIAVEWLGDSAEIAPLLSTLAVSFVLDQGAAILWSPNPVAFPNPIADASLQLGGVYVSATDAAVMTAGLVTMALLLVVLQRTWLGRAVRAAAQDSSAAAQMGVRVTVAKLAAFGMAGAVAGVGGILVGMYFRQIDPVMGLPLGLKGFAAAMLGGATSIPGAIVGGLLIGVLEALAAGYLGAAYRDLTAFAVLLLVLLLRPRGLFGRKGLEGLGGARGAGAIPTTSPLATLTGEPVAVARMRTIAPVHLLVGLLVLAAVPLVVPGSYWVRVFALGLTFAVAALGLTVLTGTTGQMSVGHAALFGVGAYVAAQLALLKDWPVELVVLAALGSGLLAGVLFALPLLKLRDHTVALASLALGQIGYLIFLYAVPLTGGPMGLAGIPAPRVALLGGLQITSVNGMAWLCLVVVALAVAATTWLLGGRLGSTWRAIREDRLAAQVSGVPVRRYLVAAYALSGALTAVGGALYAYQQAYVSPDSFLIHTSFQLVVMVLLGGVVSPAGAVVGALLLTALPELLRDADEYRMVLYGVVLLLVVRYLPAGITSVGHRPLRARARTGRRRDVPAN</sequence>
<name>A0ABT5TW87_9MICO</name>
<evidence type="ECO:0000256" key="6">
    <source>
        <dbReference type="SAM" id="Phobius"/>
    </source>
</evidence>
<dbReference type="CDD" id="cd06582">
    <property type="entry name" value="TM_PBP1_LivH_like"/>
    <property type="match status" value="1"/>
</dbReference>
<feature type="transmembrane region" description="Helical" evidence="6">
    <location>
        <begin position="61"/>
        <end position="84"/>
    </location>
</feature>
<protein>
    <recommendedName>
        <fullName evidence="9">ABC transporter permease</fullName>
    </recommendedName>
</protein>
<gene>
    <name evidence="7" type="ORF">PU560_07165</name>
</gene>
<dbReference type="InterPro" id="IPR043428">
    <property type="entry name" value="LivM-like"/>
</dbReference>
<dbReference type="InterPro" id="IPR001851">
    <property type="entry name" value="ABC_transp_permease"/>
</dbReference>
<keyword evidence="5 6" id="KW-0472">Membrane</keyword>
<reference evidence="7" key="1">
    <citation type="submission" date="2023-02" db="EMBL/GenBank/DDBJ databases">
        <title>Georgenia sp.10Sc9-8, isolated from a soil sample collected from the Taklamakan desert.</title>
        <authorList>
            <person name="Liu S."/>
        </authorList>
    </citation>
    <scope>NUCLEOTIDE SEQUENCE</scope>
    <source>
        <strain evidence="7">10Sc9-8</strain>
    </source>
</reference>
<proteinExistence type="predicted"/>
<keyword evidence="8" id="KW-1185">Reference proteome</keyword>
<keyword evidence="2" id="KW-1003">Cell membrane</keyword>
<evidence type="ECO:0000256" key="1">
    <source>
        <dbReference type="ARBA" id="ARBA00004651"/>
    </source>
</evidence>
<dbReference type="PANTHER" id="PTHR30482">
    <property type="entry name" value="HIGH-AFFINITY BRANCHED-CHAIN AMINO ACID TRANSPORT SYSTEM PERMEASE"/>
    <property type="match status" value="1"/>
</dbReference>
<keyword evidence="4 6" id="KW-1133">Transmembrane helix</keyword>
<feature type="transmembrane region" description="Helical" evidence="6">
    <location>
        <begin position="479"/>
        <end position="499"/>
    </location>
</feature>
<feature type="transmembrane region" description="Helical" evidence="6">
    <location>
        <begin position="402"/>
        <end position="423"/>
    </location>
</feature>
<feature type="transmembrane region" description="Helical" evidence="6">
    <location>
        <begin position="135"/>
        <end position="159"/>
    </location>
</feature>
<dbReference type="EMBL" id="JARACI010000826">
    <property type="protein sequence ID" value="MDD9206249.1"/>
    <property type="molecule type" value="Genomic_DNA"/>
</dbReference>
<comment type="caution">
    <text evidence="7">The sequence shown here is derived from an EMBL/GenBank/DDBJ whole genome shotgun (WGS) entry which is preliminary data.</text>
</comment>
<organism evidence="7 8">
    <name type="scientific">Georgenia halotolerans</name>
    <dbReference type="NCBI Taxonomy" id="3028317"/>
    <lineage>
        <taxon>Bacteria</taxon>
        <taxon>Bacillati</taxon>
        <taxon>Actinomycetota</taxon>
        <taxon>Actinomycetes</taxon>
        <taxon>Micrococcales</taxon>
        <taxon>Bogoriellaceae</taxon>
        <taxon>Georgenia</taxon>
    </lineage>
</organism>
<comment type="subcellular location">
    <subcellularLocation>
        <location evidence="1">Cell membrane</location>
        <topology evidence="1">Multi-pass membrane protein</topology>
    </subcellularLocation>
</comment>
<feature type="transmembrane region" description="Helical" evidence="6">
    <location>
        <begin position="190"/>
        <end position="211"/>
    </location>
</feature>
<feature type="transmembrane region" description="Helical" evidence="6">
    <location>
        <begin position="603"/>
        <end position="621"/>
    </location>
</feature>
<feature type="transmembrane region" description="Helical" evidence="6">
    <location>
        <begin position="568"/>
        <end position="591"/>
    </location>
</feature>
<accession>A0ABT5TW87</accession>
<feature type="transmembrane region" description="Helical" evidence="6">
    <location>
        <begin position="348"/>
        <end position="367"/>
    </location>
</feature>
<evidence type="ECO:0000256" key="4">
    <source>
        <dbReference type="ARBA" id="ARBA00022989"/>
    </source>
</evidence>